<feature type="binding site" evidence="7">
    <location>
        <position position="44"/>
    </location>
    <ligand>
        <name>S-adenosyl-L-methionine</name>
        <dbReference type="ChEBI" id="CHEBI:59789"/>
    </ligand>
</feature>
<keyword evidence="3 7" id="KW-0489">Methyltransferase</keyword>
<gene>
    <name evidence="7 9" type="primary">trmB</name>
    <name evidence="9" type="ORF">IAD31_04460</name>
</gene>
<feature type="binding site" evidence="7">
    <location>
        <position position="96"/>
    </location>
    <ligand>
        <name>S-adenosyl-L-methionine</name>
        <dbReference type="ChEBI" id="CHEBI:59789"/>
    </ligand>
</feature>
<protein>
    <recommendedName>
        <fullName evidence="7">tRNA (guanine-N(7)-)-methyltransferase</fullName>
        <ecNumber evidence="7">2.1.1.33</ecNumber>
    </recommendedName>
    <alternativeName>
        <fullName evidence="7">tRNA (guanine(46)-N(7))-methyltransferase</fullName>
    </alternativeName>
    <alternativeName>
        <fullName evidence="7">tRNA(m7G46)-methyltransferase</fullName>
    </alternativeName>
</protein>
<evidence type="ECO:0000256" key="1">
    <source>
        <dbReference type="ARBA" id="ARBA00000142"/>
    </source>
</evidence>
<dbReference type="GO" id="GO:0008176">
    <property type="term" value="F:tRNA (guanine(46)-N7)-methyltransferase activity"/>
    <property type="evidence" value="ECO:0007669"/>
    <property type="project" value="UniProtKB-UniRule"/>
</dbReference>
<dbReference type="NCBIfam" id="NF001080">
    <property type="entry name" value="PRK00121.2-2"/>
    <property type="match status" value="1"/>
</dbReference>
<feature type="binding site" evidence="7">
    <location>
        <position position="154"/>
    </location>
    <ligand>
        <name>substrate</name>
    </ligand>
</feature>
<comment type="caution">
    <text evidence="9">The sequence shown here is derived from an EMBL/GenBank/DDBJ whole genome shotgun (WGS) entry which is preliminary data.</text>
</comment>
<dbReference type="SUPFAM" id="SSF53335">
    <property type="entry name" value="S-adenosyl-L-methionine-dependent methyltransferases"/>
    <property type="match status" value="1"/>
</dbReference>
<evidence type="ECO:0000256" key="3">
    <source>
        <dbReference type="ARBA" id="ARBA00022603"/>
    </source>
</evidence>
<dbReference type="PROSITE" id="PS51625">
    <property type="entry name" value="SAM_MT_TRMB"/>
    <property type="match status" value="1"/>
</dbReference>
<dbReference type="InterPro" id="IPR029063">
    <property type="entry name" value="SAM-dependent_MTases_sf"/>
</dbReference>
<dbReference type="CDD" id="cd04301">
    <property type="entry name" value="NAT_SF"/>
    <property type="match status" value="1"/>
</dbReference>
<keyword evidence="4 7" id="KW-0808">Transferase</keyword>
<dbReference type="AlphaFoldDB" id="A0A9D1CGR8"/>
<dbReference type="PANTHER" id="PTHR23417:SF14">
    <property type="entry name" value="PENTACOTRIPEPTIDE-REPEAT REGION OF PRORP DOMAIN-CONTAINING PROTEIN"/>
    <property type="match status" value="1"/>
</dbReference>
<dbReference type="Gene3D" id="3.40.630.30">
    <property type="match status" value="1"/>
</dbReference>
<feature type="binding site" evidence="7">
    <location>
        <begin position="190"/>
        <end position="193"/>
    </location>
    <ligand>
        <name>substrate</name>
    </ligand>
</feature>
<evidence type="ECO:0000256" key="6">
    <source>
        <dbReference type="ARBA" id="ARBA00022694"/>
    </source>
</evidence>
<evidence type="ECO:0000256" key="7">
    <source>
        <dbReference type="HAMAP-Rule" id="MF_01057"/>
    </source>
</evidence>
<dbReference type="Proteomes" id="UP000886879">
    <property type="component" value="Unassembled WGS sequence"/>
</dbReference>
<dbReference type="CDD" id="cd02440">
    <property type="entry name" value="AdoMet_MTases"/>
    <property type="match status" value="1"/>
</dbReference>
<dbReference type="Gene3D" id="3.40.50.150">
    <property type="entry name" value="Vaccinia Virus protein VP39"/>
    <property type="match status" value="1"/>
</dbReference>
<feature type="domain" description="N-acetyltransferase" evidence="8">
    <location>
        <begin position="229"/>
        <end position="387"/>
    </location>
</feature>
<keyword evidence="5 7" id="KW-0949">S-adenosyl-L-methionine</keyword>
<comment type="catalytic activity">
    <reaction evidence="1 7">
        <text>guanosine(46) in tRNA + S-adenosyl-L-methionine = N(7)-methylguanosine(46) in tRNA + S-adenosyl-L-homocysteine</text>
        <dbReference type="Rhea" id="RHEA:42708"/>
        <dbReference type="Rhea" id="RHEA-COMP:10188"/>
        <dbReference type="Rhea" id="RHEA-COMP:10189"/>
        <dbReference type="ChEBI" id="CHEBI:57856"/>
        <dbReference type="ChEBI" id="CHEBI:59789"/>
        <dbReference type="ChEBI" id="CHEBI:74269"/>
        <dbReference type="ChEBI" id="CHEBI:74480"/>
        <dbReference type="EC" id="2.1.1.33"/>
    </reaction>
</comment>
<evidence type="ECO:0000313" key="9">
    <source>
        <dbReference type="EMBL" id="HIQ60832.1"/>
    </source>
</evidence>
<dbReference type="GO" id="GO:0016747">
    <property type="term" value="F:acyltransferase activity, transferring groups other than amino-acyl groups"/>
    <property type="evidence" value="ECO:0007669"/>
    <property type="project" value="InterPro"/>
</dbReference>
<dbReference type="NCBIfam" id="TIGR00091">
    <property type="entry name" value="tRNA (guanosine(46)-N7)-methyltransferase TrmB"/>
    <property type="match status" value="1"/>
</dbReference>
<dbReference type="InterPro" id="IPR000182">
    <property type="entry name" value="GNAT_dom"/>
</dbReference>
<accession>A0A9D1CGR8</accession>
<comment type="caution">
    <text evidence="7">Lacks conserved residue(s) required for the propagation of feature annotation.</text>
</comment>
<proteinExistence type="inferred from homology"/>
<sequence>MRMRKKKNLDRRMENCADLWIKNPAAQRGKWRELMPQAQGVRLELGCGKGRFTAETVAANPQDLYVAVERVPDAMVIAMERCREKGLHNVFFIDGDAACLSDYFAPDEVDLLYINFCDPWPSVKHSRRRLTHENFLRGYRQVLRDGGEIHFKSDNRDLFEWSLFQFPKAGFELSQVTRNLHEHGICGVMTDYEEKFHNLGTPINRCVGTKVDLPDMPVVDALSQRLPQFEIRRWEEEDLPAVLALMEGNAAYYEIQNQGQPTIHSIREDMATLPPRCIQEQKHDLGLWQEGKLVGILDLVEGYPRERTLWVGFFMVDANLHRQGVGRAVAQALPGAAADAGMDSIRLGCLKGNTKGHDFWLAMGFQDLRDGEVRGGSAVWIMEQLAEHE</sequence>
<keyword evidence="6 7" id="KW-0819">tRNA processing</keyword>
<dbReference type="EC" id="2.1.1.33" evidence="7"/>
<evidence type="ECO:0000259" key="8">
    <source>
        <dbReference type="PROSITE" id="PS51186"/>
    </source>
</evidence>
<dbReference type="HAMAP" id="MF_01057">
    <property type="entry name" value="tRNA_methyltr_TrmB"/>
    <property type="match status" value="1"/>
</dbReference>
<dbReference type="SUPFAM" id="SSF55729">
    <property type="entry name" value="Acyl-CoA N-acyltransferases (Nat)"/>
    <property type="match status" value="1"/>
</dbReference>
<evidence type="ECO:0000256" key="5">
    <source>
        <dbReference type="ARBA" id="ARBA00022691"/>
    </source>
</evidence>
<dbReference type="Pfam" id="PF02390">
    <property type="entry name" value="Methyltransf_4"/>
    <property type="match status" value="1"/>
</dbReference>
<dbReference type="PROSITE" id="PS51186">
    <property type="entry name" value="GNAT"/>
    <property type="match status" value="1"/>
</dbReference>
<evidence type="ECO:0000256" key="4">
    <source>
        <dbReference type="ARBA" id="ARBA00022679"/>
    </source>
</evidence>
<name>A0A9D1CGR8_9FIRM</name>
<dbReference type="InterPro" id="IPR055361">
    <property type="entry name" value="tRNA_methyltr_TrmB_bact"/>
</dbReference>
<reference evidence="9" key="1">
    <citation type="submission" date="2020-10" db="EMBL/GenBank/DDBJ databases">
        <authorList>
            <person name="Gilroy R."/>
        </authorList>
    </citation>
    <scope>NUCLEOTIDE SEQUENCE</scope>
    <source>
        <strain evidence="9">ChiGjej2B2-12916</strain>
    </source>
</reference>
<organism evidence="9 10">
    <name type="scientific">Candidatus Enterenecus faecium</name>
    <dbReference type="NCBI Taxonomy" id="2840780"/>
    <lineage>
        <taxon>Bacteria</taxon>
        <taxon>Bacillati</taxon>
        <taxon>Bacillota</taxon>
        <taxon>Clostridia</taxon>
        <taxon>Eubacteriales</taxon>
        <taxon>Candidatus Enterenecus</taxon>
    </lineage>
</organism>
<dbReference type="EMBL" id="DVFO01000044">
    <property type="protein sequence ID" value="HIQ60832.1"/>
    <property type="molecule type" value="Genomic_DNA"/>
</dbReference>
<evidence type="ECO:0000256" key="2">
    <source>
        <dbReference type="ARBA" id="ARBA00003015"/>
    </source>
</evidence>
<comment type="pathway">
    <text evidence="7">tRNA modification; N(7)-methylguanine-tRNA biosynthesis.</text>
</comment>
<dbReference type="InterPro" id="IPR016181">
    <property type="entry name" value="Acyl_CoA_acyltransferase"/>
</dbReference>
<dbReference type="GO" id="GO:0043527">
    <property type="term" value="C:tRNA methyltransferase complex"/>
    <property type="evidence" value="ECO:0007669"/>
    <property type="project" value="TreeGrafter"/>
</dbReference>
<comment type="function">
    <text evidence="2 7">Catalyzes the formation of N(7)-methylguanine at position 46 (m7G46) in tRNA.</text>
</comment>
<comment type="similarity">
    <text evidence="7">Belongs to the class I-like SAM-binding methyltransferase superfamily. TrmB family.</text>
</comment>
<feature type="binding site" evidence="7">
    <location>
        <position position="69"/>
    </location>
    <ligand>
        <name>S-adenosyl-L-methionine</name>
        <dbReference type="ChEBI" id="CHEBI:59789"/>
    </ligand>
</feature>
<reference evidence="9" key="2">
    <citation type="journal article" date="2021" name="PeerJ">
        <title>Extensive microbial diversity within the chicken gut microbiome revealed by metagenomics and culture.</title>
        <authorList>
            <person name="Gilroy R."/>
            <person name="Ravi A."/>
            <person name="Getino M."/>
            <person name="Pursley I."/>
            <person name="Horton D.L."/>
            <person name="Alikhan N.F."/>
            <person name="Baker D."/>
            <person name="Gharbi K."/>
            <person name="Hall N."/>
            <person name="Watson M."/>
            <person name="Adriaenssens E.M."/>
            <person name="Foster-Nyarko E."/>
            <person name="Jarju S."/>
            <person name="Secka A."/>
            <person name="Antonio M."/>
            <person name="Oren A."/>
            <person name="Chaudhuri R.R."/>
            <person name="La Ragione R."/>
            <person name="Hildebrand F."/>
            <person name="Pallen M.J."/>
        </authorList>
    </citation>
    <scope>NUCLEOTIDE SEQUENCE</scope>
    <source>
        <strain evidence="9">ChiGjej2B2-12916</strain>
    </source>
</reference>
<dbReference type="PANTHER" id="PTHR23417">
    <property type="entry name" value="3-DEOXY-D-MANNO-OCTULOSONIC-ACID TRANSFERASE/TRNA GUANINE-N 7 - -METHYLTRANSFERASE"/>
    <property type="match status" value="1"/>
</dbReference>
<evidence type="ECO:0000313" key="10">
    <source>
        <dbReference type="Proteomes" id="UP000886879"/>
    </source>
</evidence>
<dbReference type="InterPro" id="IPR003358">
    <property type="entry name" value="tRNA_(Gua-N-7)_MeTrfase_Trmb"/>
</dbReference>
<dbReference type="Pfam" id="PF00583">
    <property type="entry name" value="Acetyltransf_1"/>
    <property type="match status" value="1"/>
</dbReference>
<feature type="binding site" evidence="7">
    <location>
        <position position="118"/>
    </location>
    <ligand>
        <name>S-adenosyl-L-methionine</name>
        <dbReference type="ChEBI" id="CHEBI:59789"/>
    </ligand>
</feature>